<evidence type="ECO:0000256" key="1">
    <source>
        <dbReference type="ARBA" id="ARBA00023015"/>
    </source>
</evidence>
<evidence type="ECO:0000313" key="6">
    <source>
        <dbReference type="Proteomes" id="UP001602245"/>
    </source>
</evidence>
<gene>
    <name evidence="5" type="ORF">ACFY35_49315</name>
</gene>
<reference evidence="5 6" key="1">
    <citation type="submission" date="2024-10" db="EMBL/GenBank/DDBJ databases">
        <title>The Natural Products Discovery Center: Release of the First 8490 Sequenced Strains for Exploring Actinobacteria Biosynthetic Diversity.</title>
        <authorList>
            <person name="Kalkreuter E."/>
            <person name="Kautsar S.A."/>
            <person name="Yang D."/>
            <person name="Bader C.D."/>
            <person name="Teijaro C.N."/>
            <person name="Fluegel L."/>
            <person name="Davis C.M."/>
            <person name="Simpson J.R."/>
            <person name="Lauterbach L."/>
            <person name="Steele A.D."/>
            <person name="Gui C."/>
            <person name="Meng S."/>
            <person name="Li G."/>
            <person name="Viehrig K."/>
            <person name="Ye F."/>
            <person name="Su P."/>
            <person name="Kiefer A.F."/>
            <person name="Nichols A."/>
            <person name="Cepeda A.J."/>
            <person name="Yan W."/>
            <person name="Fan B."/>
            <person name="Jiang Y."/>
            <person name="Adhikari A."/>
            <person name="Zheng C.-J."/>
            <person name="Schuster L."/>
            <person name="Cowan T.M."/>
            <person name="Smanski M.J."/>
            <person name="Chevrette M.G."/>
            <person name="De Carvalho L.P.S."/>
            <person name="Shen B."/>
        </authorList>
    </citation>
    <scope>NUCLEOTIDE SEQUENCE [LARGE SCALE GENOMIC DNA]</scope>
    <source>
        <strain evidence="5 6">NPDC000087</strain>
    </source>
</reference>
<dbReference type="SUPFAM" id="SSF46785">
    <property type="entry name" value="Winged helix' DNA-binding domain"/>
    <property type="match status" value="1"/>
</dbReference>
<comment type="caution">
    <text evidence="5">The sequence shown here is derived from an EMBL/GenBank/DDBJ whole genome shotgun (WGS) entry which is preliminary data.</text>
</comment>
<evidence type="ECO:0000256" key="2">
    <source>
        <dbReference type="ARBA" id="ARBA00023125"/>
    </source>
</evidence>
<dbReference type="Pfam" id="PF01047">
    <property type="entry name" value="MarR"/>
    <property type="match status" value="1"/>
</dbReference>
<feature type="domain" description="HTH marR-type" evidence="4">
    <location>
        <begin position="4"/>
        <end position="137"/>
    </location>
</feature>
<proteinExistence type="predicted"/>
<dbReference type="InterPro" id="IPR000835">
    <property type="entry name" value="HTH_MarR-typ"/>
</dbReference>
<dbReference type="Proteomes" id="UP001602245">
    <property type="component" value="Unassembled WGS sequence"/>
</dbReference>
<evidence type="ECO:0000256" key="3">
    <source>
        <dbReference type="ARBA" id="ARBA00023163"/>
    </source>
</evidence>
<keyword evidence="2" id="KW-0238">DNA-binding</keyword>
<dbReference type="SMART" id="SM00347">
    <property type="entry name" value="HTH_MARR"/>
    <property type="match status" value="1"/>
</dbReference>
<accession>A0ABW6WYT6</accession>
<name>A0ABW6WYT6_9ACTN</name>
<evidence type="ECO:0000259" key="4">
    <source>
        <dbReference type="PROSITE" id="PS50995"/>
    </source>
</evidence>
<dbReference type="InterPro" id="IPR036388">
    <property type="entry name" value="WH-like_DNA-bd_sf"/>
</dbReference>
<dbReference type="PANTHER" id="PTHR42756:SF1">
    <property type="entry name" value="TRANSCRIPTIONAL REPRESSOR OF EMRAB OPERON"/>
    <property type="match status" value="1"/>
</dbReference>
<dbReference type="PRINTS" id="PR00598">
    <property type="entry name" value="HTHMARR"/>
</dbReference>
<dbReference type="InterPro" id="IPR036390">
    <property type="entry name" value="WH_DNA-bd_sf"/>
</dbReference>
<dbReference type="PANTHER" id="PTHR42756">
    <property type="entry name" value="TRANSCRIPTIONAL REGULATOR, MARR"/>
    <property type="match status" value="1"/>
</dbReference>
<keyword evidence="6" id="KW-1185">Reference proteome</keyword>
<keyword evidence="3" id="KW-0804">Transcription</keyword>
<dbReference type="RefSeq" id="WP_020511995.1">
    <property type="nucleotide sequence ID" value="NZ_JBIAZU010000011.1"/>
</dbReference>
<evidence type="ECO:0000313" key="5">
    <source>
        <dbReference type="EMBL" id="MFF5297482.1"/>
    </source>
</evidence>
<dbReference type="EMBL" id="JBIAZU010000011">
    <property type="protein sequence ID" value="MFF5297482.1"/>
    <property type="molecule type" value="Genomic_DNA"/>
</dbReference>
<protein>
    <submittedName>
        <fullName evidence="5">MarR family winged helix-turn-helix transcriptional regulator</fullName>
    </submittedName>
</protein>
<organism evidence="5 6">
    <name type="scientific">Paractinoplanes globisporus</name>
    <dbReference type="NCBI Taxonomy" id="113565"/>
    <lineage>
        <taxon>Bacteria</taxon>
        <taxon>Bacillati</taxon>
        <taxon>Actinomycetota</taxon>
        <taxon>Actinomycetes</taxon>
        <taxon>Micromonosporales</taxon>
        <taxon>Micromonosporaceae</taxon>
        <taxon>Paractinoplanes</taxon>
    </lineage>
</organism>
<keyword evidence="1" id="KW-0805">Transcription regulation</keyword>
<dbReference type="PROSITE" id="PS50995">
    <property type="entry name" value="HTH_MARR_2"/>
    <property type="match status" value="1"/>
</dbReference>
<dbReference type="Gene3D" id="1.10.10.10">
    <property type="entry name" value="Winged helix-like DNA-binding domain superfamily/Winged helix DNA-binding domain"/>
    <property type="match status" value="1"/>
</dbReference>
<sequence>MTDLTALFIDLIRAETHVFNRIDARMRAAHDLTLGQFEFLRILAGRASCRVYDIAHEVDITVGATSKAVDRLEARGWCRRDANPDDRRSSLIVLTDAGREALAAARPTFDAAMAAQVAGLPEALVETLTEGLAEWRRRLEA</sequence>